<dbReference type="EMBL" id="JAUSVF010000001">
    <property type="protein sequence ID" value="MDQ0320260.1"/>
    <property type="molecule type" value="Genomic_DNA"/>
</dbReference>
<evidence type="ECO:0000256" key="1">
    <source>
        <dbReference type="SAM" id="Phobius"/>
    </source>
</evidence>
<sequence length="62" mass="6919">MTWLDYGRILLWLSSGIGAARIAAVKKRRWYLWLPIGLILVPFATVGIAQLPSIRKPGEVDA</sequence>
<keyword evidence="3" id="KW-1185">Reference proteome</keyword>
<protein>
    <submittedName>
        <fullName evidence="2">Uncharacterized protein</fullName>
    </submittedName>
</protein>
<keyword evidence="1" id="KW-0472">Membrane</keyword>
<evidence type="ECO:0000313" key="2">
    <source>
        <dbReference type="EMBL" id="MDQ0320260.1"/>
    </source>
</evidence>
<name>A0ABU0BPU3_9HYPH</name>
<dbReference type="Proteomes" id="UP001230207">
    <property type="component" value="Unassembled WGS sequence"/>
</dbReference>
<keyword evidence="1" id="KW-1133">Transmembrane helix</keyword>
<evidence type="ECO:0000313" key="3">
    <source>
        <dbReference type="Proteomes" id="UP001230207"/>
    </source>
</evidence>
<keyword evidence="1" id="KW-0812">Transmembrane</keyword>
<accession>A0ABU0BPU3</accession>
<comment type="caution">
    <text evidence="2">The sequence shown here is derived from an EMBL/GenBank/DDBJ whole genome shotgun (WGS) entry which is preliminary data.</text>
</comment>
<proteinExistence type="predicted"/>
<organism evidence="2 3">
    <name type="scientific">Pararhizobium capsulatum DSM 1112</name>
    <dbReference type="NCBI Taxonomy" id="1121113"/>
    <lineage>
        <taxon>Bacteria</taxon>
        <taxon>Pseudomonadati</taxon>
        <taxon>Pseudomonadota</taxon>
        <taxon>Alphaproteobacteria</taxon>
        <taxon>Hyphomicrobiales</taxon>
        <taxon>Rhizobiaceae</taxon>
        <taxon>Rhizobium/Agrobacterium group</taxon>
        <taxon>Pararhizobium</taxon>
    </lineage>
</organism>
<feature type="transmembrane region" description="Helical" evidence="1">
    <location>
        <begin position="31"/>
        <end position="51"/>
    </location>
</feature>
<gene>
    <name evidence="2" type="ORF">QO002_002398</name>
</gene>
<reference evidence="2 3" key="1">
    <citation type="submission" date="2023-07" db="EMBL/GenBank/DDBJ databases">
        <title>Genomic Encyclopedia of Type Strains, Phase IV (KMG-IV): sequencing the most valuable type-strain genomes for metagenomic binning, comparative biology and taxonomic classification.</title>
        <authorList>
            <person name="Goeker M."/>
        </authorList>
    </citation>
    <scope>NUCLEOTIDE SEQUENCE [LARGE SCALE GENOMIC DNA]</scope>
    <source>
        <strain evidence="2 3">DSM 1112</strain>
    </source>
</reference>